<sequence length="791" mass="89550">MAEASGNAAKIEEVPGDDTTVKFKIGDQSDISEPFDNQEITFTEQPIGKNYGRTFSQDTEANKINGLPKQRHISATVQPTMYGQPNKIKKSPSVNSMSSMTKPRLQQGKNGMVLQVMLPSGINTSMPNGINGMHNGGISHEPSFNTFNTADGLKRRRPDSVQDQMSPQNSLFFNYGDLGTMKGPGTIMSEAMSHAPTPTPHEEKKRFTQSSVSIQYSLLYELSNKIIFDFRSSVSIQYSLLYAIFLICFGVTIYIVEVITEEYGVLKTVFSYYIVCISLLFILYMLIDVMLYMKKRKKYIETLENNKTDDVEFLEHPEGGLHLSIPLPAASSLQKPLPHHYCLATGRHGGISMYLKIGAAIFALGHIIHSGLILGYQLVYLTADWKTFYECTTIPLLVLDFIYPFYAFLLLFFIFKYSNIIINRHIILARFGFMHCLGSGLCFWVHTILRETFDALAFYNPEKDYGKEASLNKTIGALGYDKPERSVRMWTGICDGEAGMAIIYQNFSPILYPFSVEFNILMVGIIYMLWSNIANCKQSFEHNDKAAENARDCESDFEEAPEKESNITIHVDCHSSSRGIFGGIVIIIVLIVTIILFFVASSDERFEEMGTTINRATMLAVQCIALIAVVWAYTYTAKLDINTHDIPPLDDVLLYVAVPMFYLNLIFSMAAAIYFDNGLFATYLLIMTIQIVVQTTFIVDGLRRSSNCRETRLKKPGRELIVFLIITNAALWVTMTFEVSAYLLDDRYEFYGRVLWSILGHVWLPLMMFYRFHASACLADMWKYCYEKGGH</sequence>
<feature type="compositionally biased region" description="Polar residues" evidence="11">
    <location>
        <begin position="73"/>
        <end position="83"/>
    </location>
</feature>
<proteinExistence type="inferred from homology"/>
<feature type="transmembrane region" description="Helical" evidence="12">
    <location>
        <begin position="750"/>
        <end position="770"/>
    </location>
</feature>
<gene>
    <name evidence="13" type="ORF">QE152_g25871</name>
</gene>
<evidence type="ECO:0000256" key="1">
    <source>
        <dbReference type="ARBA" id="ARBA00004651"/>
    </source>
</evidence>
<keyword evidence="10" id="KW-0407">Ion channel</keyword>
<feature type="transmembrane region" description="Helical" evidence="12">
    <location>
        <begin position="393"/>
        <end position="415"/>
    </location>
</feature>
<feature type="transmembrane region" description="Helical" evidence="12">
    <location>
        <begin position="272"/>
        <end position="293"/>
    </location>
</feature>
<comment type="subcellular location">
    <subcellularLocation>
        <location evidence="1">Cell membrane</location>
        <topology evidence="1">Multi-pass membrane protein</topology>
    </subcellularLocation>
</comment>
<accession>A0AAW1K0N2</accession>
<comment type="similarity">
    <text evidence="2">Belongs to the otopetrin family.</text>
</comment>
<dbReference type="Proteomes" id="UP001458880">
    <property type="component" value="Unassembled WGS sequence"/>
</dbReference>
<evidence type="ECO:0000256" key="12">
    <source>
        <dbReference type="SAM" id="Phobius"/>
    </source>
</evidence>
<evidence type="ECO:0000256" key="10">
    <source>
        <dbReference type="ARBA" id="ARBA00023303"/>
    </source>
</evidence>
<keyword evidence="14" id="KW-1185">Reference proteome</keyword>
<evidence type="ECO:0000313" key="14">
    <source>
        <dbReference type="Proteomes" id="UP001458880"/>
    </source>
</evidence>
<dbReference type="GO" id="GO:0015252">
    <property type="term" value="F:proton channel activity"/>
    <property type="evidence" value="ECO:0007669"/>
    <property type="project" value="InterPro"/>
</dbReference>
<feature type="transmembrane region" description="Helical" evidence="12">
    <location>
        <begin position="720"/>
        <end position="744"/>
    </location>
</feature>
<dbReference type="Pfam" id="PF03189">
    <property type="entry name" value="Otopetrin"/>
    <property type="match status" value="1"/>
</dbReference>
<name>A0AAW1K0N2_POPJA</name>
<keyword evidence="4" id="KW-1003">Cell membrane</keyword>
<keyword evidence="6" id="KW-0375">Hydrogen ion transport</keyword>
<comment type="caution">
    <text evidence="13">The sequence shown here is derived from an EMBL/GenBank/DDBJ whole genome shotgun (WGS) entry which is preliminary data.</text>
</comment>
<dbReference type="EMBL" id="JASPKY010000289">
    <property type="protein sequence ID" value="KAK9710741.1"/>
    <property type="molecule type" value="Genomic_DNA"/>
</dbReference>
<organism evidence="13 14">
    <name type="scientific">Popillia japonica</name>
    <name type="common">Japanese beetle</name>
    <dbReference type="NCBI Taxonomy" id="7064"/>
    <lineage>
        <taxon>Eukaryota</taxon>
        <taxon>Metazoa</taxon>
        <taxon>Ecdysozoa</taxon>
        <taxon>Arthropoda</taxon>
        <taxon>Hexapoda</taxon>
        <taxon>Insecta</taxon>
        <taxon>Pterygota</taxon>
        <taxon>Neoptera</taxon>
        <taxon>Endopterygota</taxon>
        <taxon>Coleoptera</taxon>
        <taxon>Polyphaga</taxon>
        <taxon>Scarabaeiformia</taxon>
        <taxon>Scarabaeidae</taxon>
        <taxon>Rutelinae</taxon>
        <taxon>Popillia</taxon>
    </lineage>
</organism>
<evidence type="ECO:0000256" key="4">
    <source>
        <dbReference type="ARBA" id="ARBA00022475"/>
    </source>
</evidence>
<feature type="region of interest" description="Disordered" evidence="11">
    <location>
        <begin position="65"/>
        <end position="104"/>
    </location>
</feature>
<evidence type="ECO:0000256" key="8">
    <source>
        <dbReference type="ARBA" id="ARBA00023065"/>
    </source>
</evidence>
<protein>
    <submittedName>
        <fullName evidence="13">Otopetrin</fullName>
    </submittedName>
</protein>
<evidence type="ECO:0000256" key="7">
    <source>
        <dbReference type="ARBA" id="ARBA00022989"/>
    </source>
</evidence>
<feature type="region of interest" description="Disordered" evidence="11">
    <location>
        <begin position="1"/>
        <end position="22"/>
    </location>
</feature>
<keyword evidence="9 12" id="KW-0472">Membrane</keyword>
<dbReference type="InterPro" id="IPR004878">
    <property type="entry name" value="Otopetrin"/>
</dbReference>
<feature type="transmembrane region" description="Helical" evidence="12">
    <location>
        <begin position="612"/>
        <end position="633"/>
    </location>
</feature>
<evidence type="ECO:0000256" key="2">
    <source>
        <dbReference type="ARBA" id="ARBA00006513"/>
    </source>
</evidence>
<feature type="compositionally biased region" description="Polar residues" evidence="11">
    <location>
        <begin position="92"/>
        <end position="101"/>
    </location>
</feature>
<evidence type="ECO:0000256" key="6">
    <source>
        <dbReference type="ARBA" id="ARBA00022781"/>
    </source>
</evidence>
<evidence type="ECO:0000256" key="5">
    <source>
        <dbReference type="ARBA" id="ARBA00022692"/>
    </source>
</evidence>
<keyword evidence="8" id="KW-0406">Ion transport</keyword>
<dbReference type="GO" id="GO:0005886">
    <property type="term" value="C:plasma membrane"/>
    <property type="evidence" value="ECO:0007669"/>
    <property type="project" value="UniProtKB-SubCell"/>
</dbReference>
<keyword evidence="7 12" id="KW-1133">Transmembrane helix</keyword>
<dbReference type="PANTHER" id="PTHR21522:SF58">
    <property type="entry name" value="AGAP000074-PA"/>
    <property type="match status" value="1"/>
</dbReference>
<feature type="transmembrane region" description="Helical" evidence="12">
    <location>
        <begin position="580"/>
        <end position="600"/>
    </location>
</feature>
<feature type="transmembrane region" description="Helical" evidence="12">
    <location>
        <begin position="240"/>
        <end position="260"/>
    </location>
</feature>
<evidence type="ECO:0000313" key="13">
    <source>
        <dbReference type="EMBL" id="KAK9710741.1"/>
    </source>
</evidence>
<feature type="transmembrane region" description="Helical" evidence="12">
    <location>
        <begin position="680"/>
        <end position="699"/>
    </location>
</feature>
<evidence type="ECO:0000256" key="3">
    <source>
        <dbReference type="ARBA" id="ARBA00022448"/>
    </source>
</evidence>
<feature type="transmembrane region" description="Helical" evidence="12">
    <location>
        <begin position="427"/>
        <end position="449"/>
    </location>
</feature>
<feature type="transmembrane region" description="Helical" evidence="12">
    <location>
        <begin position="653"/>
        <end position="674"/>
    </location>
</feature>
<dbReference type="PANTHER" id="PTHR21522">
    <property type="entry name" value="PROTON CHANNEL OTOP"/>
    <property type="match status" value="1"/>
</dbReference>
<keyword evidence="3" id="KW-0813">Transport</keyword>
<reference evidence="13 14" key="1">
    <citation type="journal article" date="2024" name="BMC Genomics">
        <title>De novo assembly and annotation of Popillia japonica's genome with initial clues to its potential as an invasive pest.</title>
        <authorList>
            <person name="Cucini C."/>
            <person name="Boschi S."/>
            <person name="Funari R."/>
            <person name="Cardaioli E."/>
            <person name="Iannotti N."/>
            <person name="Marturano G."/>
            <person name="Paoli F."/>
            <person name="Bruttini M."/>
            <person name="Carapelli A."/>
            <person name="Frati F."/>
            <person name="Nardi F."/>
        </authorList>
    </citation>
    <scope>NUCLEOTIDE SEQUENCE [LARGE SCALE GENOMIC DNA]</scope>
    <source>
        <strain evidence="13">DMR45628</strain>
    </source>
</reference>
<feature type="transmembrane region" description="Helical" evidence="12">
    <location>
        <begin position="510"/>
        <end position="530"/>
    </location>
</feature>
<dbReference type="AlphaFoldDB" id="A0AAW1K0N2"/>
<evidence type="ECO:0000256" key="11">
    <source>
        <dbReference type="SAM" id="MobiDB-lite"/>
    </source>
</evidence>
<evidence type="ECO:0000256" key="9">
    <source>
        <dbReference type="ARBA" id="ARBA00023136"/>
    </source>
</evidence>
<feature type="transmembrane region" description="Helical" evidence="12">
    <location>
        <begin position="357"/>
        <end position="381"/>
    </location>
</feature>
<keyword evidence="5 12" id="KW-0812">Transmembrane</keyword>